<dbReference type="SMART" id="SM00387">
    <property type="entry name" value="HATPase_c"/>
    <property type="match status" value="1"/>
</dbReference>
<reference evidence="10" key="1">
    <citation type="journal article" date="2014" name="Int. J. Syst. Evol. Microbiol.">
        <title>Complete genome of a new Firmicutes species belonging to the dominant human colonic microbiota ('Ruminococcus bicirculans') reveals two chromosomes and a selective capacity to utilize plant glucans.</title>
        <authorList>
            <consortium name="NISC Comparative Sequencing Program"/>
            <person name="Wegmann U."/>
            <person name="Louis P."/>
            <person name="Goesmann A."/>
            <person name="Henrissat B."/>
            <person name="Duncan S.H."/>
            <person name="Flint H.J."/>
        </authorList>
    </citation>
    <scope>NUCLEOTIDE SEQUENCE</scope>
    <source>
        <strain evidence="10">NBRC 109915</strain>
    </source>
</reference>
<evidence type="ECO:0000256" key="5">
    <source>
        <dbReference type="ARBA" id="ARBA00022777"/>
    </source>
</evidence>
<evidence type="ECO:0000256" key="6">
    <source>
        <dbReference type="ARBA" id="ARBA00023012"/>
    </source>
</evidence>
<dbReference type="EMBL" id="BSNL01000025">
    <property type="protein sequence ID" value="GLQ29483.1"/>
    <property type="molecule type" value="Genomic_DNA"/>
</dbReference>
<dbReference type="Proteomes" id="UP001161388">
    <property type="component" value="Unassembled WGS sequence"/>
</dbReference>
<evidence type="ECO:0000256" key="2">
    <source>
        <dbReference type="ARBA" id="ARBA00012438"/>
    </source>
</evidence>
<dbReference type="InterPro" id="IPR000700">
    <property type="entry name" value="PAS-assoc_C"/>
</dbReference>
<dbReference type="SMART" id="SM00091">
    <property type="entry name" value="PAS"/>
    <property type="match status" value="2"/>
</dbReference>
<feature type="domain" description="Histidine kinase" evidence="7">
    <location>
        <begin position="244"/>
        <end position="463"/>
    </location>
</feature>
<dbReference type="PANTHER" id="PTHR43711:SF1">
    <property type="entry name" value="HISTIDINE KINASE 1"/>
    <property type="match status" value="1"/>
</dbReference>
<dbReference type="EC" id="2.7.13.3" evidence="2"/>
<dbReference type="PROSITE" id="PS50112">
    <property type="entry name" value="PAS"/>
    <property type="match status" value="1"/>
</dbReference>
<dbReference type="CDD" id="cd00082">
    <property type="entry name" value="HisKA"/>
    <property type="match status" value="1"/>
</dbReference>
<accession>A0ABQ5VR46</accession>
<dbReference type="NCBIfam" id="TIGR00229">
    <property type="entry name" value="sensory_box"/>
    <property type="match status" value="1"/>
</dbReference>
<dbReference type="Gene3D" id="3.30.450.20">
    <property type="entry name" value="PAS domain"/>
    <property type="match status" value="2"/>
</dbReference>
<name>A0ABQ5VR46_9RHOB</name>
<sequence>MLKQLQALDQHAGINIVDSDSLLTEVNDHLLKLTGYSRAELIGQHVRVLYDDEARSVTDLIRGNLQRGLTWQGETQLRRKDGRTLVTQATVIPLFDADGTWTGSISARTDVTETSALLAERHSAQTLNELRDDIWIVDAQTEEFSYLNGPAKKRLLMANEEYLGKSSTDFSLAHEIEAVLKACRALREKGEVTTQFESVLVDTPMYISIKFLPGPRGAGRYLIVSTDISHRLEQEQRKSAFISTVSHELRSPLTSIKGAMGLLLSGSAGELPDKASALLEIAHRNADRLILIINDILDLDKISNGQMDFEIRDVDLVELLHEADRANAMLQQRFGVDVKITGADEPVLLKTDPNRFIQVLTNLMSNAYKFSPPNGCIILDIKDVGEHVCISVKDEGQGIPLSEQGKIFDRFADMTNSDRAAKGGTGLGLSICKAIVENLGGTIGFDTQEGVGTTFYFNLPKSEPSSNAIDEIDVKRIA</sequence>
<keyword evidence="3" id="KW-0597">Phosphoprotein</keyword>
<evidence type="ECO:0000259" key="7">
    <source>
        <dbReference type="PROSITE" id="PS50109"/>
    </source>
</evidence>
<dbReference type="InterPro" id="IPR004358">
    <property type="entry name" value="Sig_transdc_His_kin-like_C"/>
</dbReference>
<dbReference type="InterPro" id="IPR000014">
    <property type="entry name" value="PAS"/>
</dbReference>
<dbReference type="InterPro" id="IPR035965">
    <property type="entry name" value="PAS-like_dom_sf"/>
</dbReference>
<evidence type="ECO:0000259" key="9">
    <source>
        <dbReference type="PROSITE" id="PS50113"/>
    </source>
</evidence>
<dbReference type="InterPro" id="IPR003661">
    <property type="entry name" value="HisK_dim/P_dom"/>
</dbReference>
<keyword evidence="11" id="KW-1185">Reference proteome</keyword>
<dbReference type="Pfam" id="PF02518">
    <property type="entry name" value="HATPase_c"/>
    <property type="match status" value="1"/>
</dbReference>
<dbReference type="InterPro" id="IPR005467">
    <property type="entry name" value="His_kinase_dom"/>
</dbReference>
<evidence type="ECO:0000313" key="10">
    <source>
        <dbReference type="EMBL" id="GLQ29483.1"/>
    </source>
</evidence>
<feature type="domain" description="PAC" evidence="9">
    <location>
        <begin position="71"/>
        <end position="123"/>
    </location>
</feature>
<dbReference type="PROSITE" id="PS50109">
    <property type="entry name" value="HIS_KIN"/>
    <property type="match status" value="1"/>
</dbReference>
<dbReference type="PRINTS" id="PR00344">
    <property type="entry name" value="BCTRLSENSOR"/>
</dbReference>
<evidence type="ECO:0000313" key="11">
    <source>
        <dbReference type="Proteomes" id="UP001161388"/>
    </source>
</evidence>
<dbReference type="Gene3D" id="3.30.565.10">
    <property type="entry name" value="Histidine kinase-like ATPase, C-terminal domain"/>
    <property type="match status" value="1"/>
</dbReference>
<dbReference type="SUPFAM" id="SSF55785">
    <property type="entry name" value="PYP-like sensor domain (PAS domain)"/>
    <property type="match status" value="2"/>
</dbReference>
<gene>
    <name evidence="10" type="ORF">GCM10007927_42870</name>
</gene>
<dbReference type="Pfam" id="PF13426">
    <property type="entry name" value="PAS_9"/>
    <property type="match status" value="1"/>
</dbReference>
<dbReference type="InterPro" id="IPR036890">
    <property type="entry name" value="HATPase_C_sf"/>
</dbReference>
<keyword evidence="6" id="KW-0902">Two-component regulatory system</keyword>
<reference evidence="10" key="2">
    <citation type="submission" date="2023-01" db="EMBL/GenBank/DDBJ databases">
        <title>Draft genome sequence of Sulfitobacter pacificus strain NBRC 109915.</title>
        <authorList>
            <person name="Sun Q."/>
            <person name="Mori K."/>
        </authorList>
    </citation>
    <scope>NUCLEOTIDE SEQUENCE</scope>
    <source>
        <strain evidence="10">NBRC 109915</strain>
    </source>
</reference>
<dbReference type="SMART" id="SM00388">
    <property type="entry name" value="HisKA"/>
    <property type="match status" value="1"/>
</dbReference>
<evidence type="ECO:0000256" key="3">
    <source>
        <dbReference type="ARBA" id="ARBA00022553"/>
    </source>
</evidence>
<dbReference type="InterPro" id="IPR003594">
    <property type="entry name" value="HATPase_dom"/>
</dbReference>
<organism evidence="10 11">
    <name type="scientific">Sulfitobacter pacificus</name>
    <dbReference type="NCBI Taxonomy" id="1499314"/>
    <lineage>
        <taxon>Bacteria</taxon>
        <taxon>Pseudomonadati</taxon>
        <taxon>Pseudomonadota</taxon>
        <taxon>Alphaproteobacteria</taxon>
        <taxon>Rhodobacterales</taxon>
        <taxon>Roseobacteraceae</taxon>
        <taxon>Sulfitobacter</taxon>
    </lineage>
</organism>
<comment type="caution">
    <text evidence="10">The sequence shown here is derived from an EMBL/GenBank/DDBJ whole genome shotgun (WGS) entry which is preliminary data.</text>
</comment>
<protein>
    <recommendedName>
        <fullName evidence="2">histidine kinase</fullName>
        <ecNumber evidence="2">2.7.13.3</ecNumber>
    </recommendedName>
</protein>
<comment type="catalytic activity">
    <reaction evidence="1">
        <text>ATP + protein L-histidine = ADP + protein N-phospho-L-histidine.</text>
        <dbReference type="EC" id="2.7.13.3"/>
    </reaction>
</comment>
<dbReference type="PROSITE" id="PS50113">
    <property type="entry name" value="PAC"/>
    <property type="match status" value="1"/>
</dbReference>
<dbReference type="Pfam" id="PF00512">
    <property type="entry name" value="HisKA"/>
    <property type="match status" value="1"/>
</dbReference>
<evidence type="ECO:0000259" key="8">
    <source>
        <dbReference type="PROSITE" id="PS50112"/>
    </source>
</evidence>
<dbReference type="Gene3D" id="1.10.287.130">
    <property type="match status" value="1"/>
</dbReference>
<dbReference type="PANTHER" id="PTHR43711">
    <property type="entry name" value="TWO-COMPONENT HISTIDINE KINASE"/>
    <property type="match status" value="1"/>
</dbReference>
<keyword evidence="5" id="KW-0418">Kinase</keyword>
<dbReference type="SUPFAM" id="SSF55874">
    <property type="entry name" value="ATPase domain of HSP90 chaperone/DNA topoisomerase II/histidine kinase"/>
    <property type="match status" value="1"/>
</dbReference>
<evidence type="ECO:0000256" key="4">
    <source>
        <dbReference type="ARBA" id="ARBA00022679"/>
    </source>
</evidence>
<dbReference type="CDD" id="cd00130">
    <property type="entry name" value="PAS"/>
    <property type="match status" value="1"/>
</dbReference>
<evidence type="ECO:0000256" key="1">
    <source>
        <dbReference type="ARBA" id="ARBA00000085"/>
    </source>
</evidence>
<dbReference type="InterPro" id="IPR050736">
    <property type="entry name" value="Sensor_HK_Regulatory"/>
</dbReference>
<dbReference type="InterPro" id="IPR036097">
    <property type="entry name" value="HisK_dim/P_sf"/>
</dbReference>
<feature type="domain" description="PAS" evidence="8">
    <location>
        <begin position="1"/>
        <end position="68"/>
    </location>
</feature>
<proteinExistence type="predicted"/>
<keyword evidence="4" id="KW-0808">Transferase</keyword>
<dbReference type="SUPFAM" id="SSF47384">
    <property type="entry name" value="Homodimeric domain of signal transducing histidine kinase"/>
    <property type="match status" value="1"/>
</dbReference>